<evidence type="ECO:0000313" key="7">
    <source>
        <dbReference type="Proteomes" id="UP001157167"/>
    </source>
</evidence>
<keyword evidence="7" id="KW-1185">Reference proteome</keyword>
<keyword evidence="6" id="KW-0238">DNA-binding</keyword>
<gene>
    <name evidence="6" type="ORF">GCM10007933_15300</name>
</gene>
<dbReference type="InterPro" id="IPR001034">
    <property type="entry name" value="DeoR_HTH"/>
</dbReference>
<dbReference type="GO" id="GO:0003677">
    <property type="term" value="F:DNA binding"/>
    <property type="evidence" value="ECO:0007669"/>
    <property type="project" value="UniProtKB-KW"/>
</dbReference>
<keyword evidence="1" id="KW-0805">Transcription regulation</keyword>
<protein>
    <submittedName>
        <fullName evidence="6">DNA-binding transcriptional regulator</fullName>
    </submittedName>
</protein>
<dbReference type="EMBL" id="BSPX01000018">
    <property type="protein sequence ID" value="GLT22074.1"/>
    <property type="molecule type" value="Genomic_DNA"/>
</dbReference>
<dbReference type="RefSeq" id="WP_284187445.1">
    <property type="nucleotide sequence ID" value="NZ_BSPX01000018.1"/>
</dbReference>
<evidence type="ECO:0000256" key="2">
    <source>
        <dbReference type="ARBA" id="ARBA00023163"/>
    </source>
</evidence>
<dbReference type="PROSITE" id="PS52050">
    <property type="entry name" value="WYL"/>
    <property type="match status" value="1"/>
</dbReference>
<dbReference type="InterPro" id="IPR026881">
    <property type="entry name" value="WYL_dom"/>
</dbReference>
<feature type="domain" description="HTH deoR-type" evidence="3">
    <location>
        <begin position="8"/>
        <end position="46"/>
    </location>
</feature>
<dbReference type="Pfam" id="PF25583">
    <property type="entry name" value="WCX"/>
    <property type="match status" value="1"/>
</dbReference>
<comment type="caution">
    <text evidence="6">The sequence shown here is derived from an EMBL/GenBank/DDBJ whole genome shotgun (WGS) entry which is preliminary data.</text>
</comment>
<feature type="domain" description="WYL" evidence="4">
    <location>
        <begin position="147"/>
        <end position="215"/>
    </location>
</feature>
<sequence length="330" mass="38125">MSKVSIERITKIVRFIRQRGSASMAFLKENLEVSEATLKRDFAFLQDRLGCPLEWDRSKRGWVINDELAVGGKFELPGVWFDSSEVVALLTMLHLVEGVQPGLLEDHIAPLKSRLRSMLAEGTSSARPIENKIRLIHFAPRRVETKHFQQVSSGLVEGKRLQLKYWNRERKESSDRTISPQQLVHYRENWFLDAWCHHRNALRSFSLDAMLSVKVLDEPAVEISGQEMEDHFRSGYGIFAGTATKQAQLKFTPERAQWVSKETWHHNQRSEHTEDGSYLLEIPYSNDQELIMDLLRHCPEVEVISPPELRKKLRAMLNAALEKNFLPTPQ</sequence>
<dbReference type="PANTHER" id="PTHR34580:SF3">
    <property type="entry name" value="PROTEIN PAFB"/>
    <property type="match status" value="1"/>
</dbReference>
<dbReference type="Pfam" id="PF08220">
    <property type="entry name" value="HTH_DeoR"/>
    <property type="match status" value="1"/>
</dbReference>
<reference evidence="7" key="1">
    <citation type="journal article" date="2019" name="Int. J. Syst. Evol. Microbiol.">
        <title>The Global Catalogue of Microorganisms (GCM) 10K type strain sequencing project: providing services to taxonomists for standard genome sequencing and annotation.</title>
        <authorList>
            <consortium name="The Broad Institute Genomics Platform"/>
            <consortium name="The Broad Institute Genome Sequencing Center for Infectious Disease"/>
            <person name="Wu L."/>
            <person name="Ma J."/>
        </authorList>
    </citation>
    <scope>NUCLEOTIDE SEQUENCE [LARGE SCALE GENOMIC DNA]</scope>
    <source>
        <strain evidence="7">NBRC 102407</strain>
    </source>
</reference>
<keyword evidence="2" id="KW-0804">Transcription</keyword>
<feature type="domain" description="WCX" evidence="5">
    <location>
        <begin position="246"/>
        <end position="321"/>
    </location>
</feature>
<accession>A0ABQ6F9Z5</accession>
<name>A0ABQ6F9Z5_9RHOO</name>
<evidence type="ECO:0000313" key="6">
    <source>
        <dbReference type="EMBL" id="GLT22074.1"/>
    </source>
</evidence>
<dbReference type="InterPro" id="IPR057727">
    <property type="entry name" value="WCX_dom"/>
</dbReference>
<evidence type="ECO:0000256" key="1">
    <source>
        <dbReference type="ARBA" id="ARBA00023015"/>
    </source>
</evidence>
<organism evidence="6 7">
    <name type="scientific">Zoogloea oryzae</name>
    <dbReference type="NCBI Taxonomy" id="310767"/>
    <lineage>
        <taxon>Bacteria</taxon>
        <taxon>Pseudomonadati</taxon>
        <taxon>Pseudomonadota</taxon>
        <taxon>Betaproteobacteria</taxon>
        <taxon>Rhodocyclales</taxon>
        <taxon>Zoogloeaceae</taxon>
        <taxon>Zoogloea</taxon>
    </lineage>
</organism>
<proteinExistence type="predicted"/>
<dbReference type="InterPro" id="IPR051534">
    <property type="entry name" value="CBASS_pafABC_assoc_protein"/>
</dbReference>
<evidence type="ECO:0000259" key="5">
    <source>
        <dbReference type="Pfam" id="PF25583"/>
    </source>
</evidence>
<dbReference type="PANTHER" id="PTHR34580">
    <property type="match status" value="1"/>
</dbReference>
<evidence type="ECO:0000259" key="4">
    <source>
        <dbReference type="Pfam" id="PF13280"/>
    </source>
</evidence>
<dbReference type="Proteomes" id="UP001157167">
    <property type="component" value="Unassembled WGS sequence"/>
</dbReference>
<dbReference type="Pfam" id="PF13280">
    <property type="entry name" value="WYL"/>
    <property type="match status" value="1"/>
</dbReference>
<evidence type="ECO:0000259" key="3">
    <source>
        <dbReference type="Pfam" id="PF08220"/>
    </source>
</evidence>